<evidence type="ECO:0000259" key="2">
    <source>
        <dbReference type="Pfam" id="PF20613"/>
    </source>
</evidence>
<sequence>MVAGPGAVPAGRVAATVLPAVTATRYVTPLREGGSLPGLMEADDLGTYVVKWRAAGQGVKVLVAEVVCGELARALSLPVPALVTVDVAPELAVGEPDVEVQELLQRSAGVNLGLDYLPGALDFEAAAGSVGSELAGRVLWFDALVGNVDRSWRNPNMLFWHGRLQLIDHGAALTFHHHWPGAAAAVARPYDAAQHALVECTPDVRAADAALGGRVTRPLLEQVLHQVPDAWLEEAAHGWPRSGHRPEPARGGEAGVLSAVRARYVDQLLARLAARDAWLPPLVATAAAGGSRRRAPRGENRPAWLGPPPPEGITQR</sequence>
<keyword evidence="4" id="KW-1185">Reference proteome</keyword>
<feature type="region of interest" description="Disordered" evidence="1">
    <location>
        <begin position="287"/>
        <end position="316"/>
    </location>
</feature>
<dbReference type="InterPro" id="IPR046748">
    <property type="entry name" value="HipA_2"/>
</dbReference>
<dbReference type="EMBL" id="FNOT01000010">
    <property type="protein sequence ID" value="SDY70095.1"/>
    <property type="molecule type" value="Genomic_DNA"/>
</dbReference>
<feature type="compositionally biased region" description="Pro residues" evidence="1">
    <location>
        <begin position="305"/>
        <end position="316"/>
    </location>
</feature>
<proteinExistence type="predicted"/>
<dbReference type="Pfam" id="PF20613">
    <property type="entry name" value="HipA_2"/>
    <property type="match status" value="1"/>
</dbReference>
<evidence type="ECO:0000313" key="4">
    <source>
        <dbReference type="Proteomes" id="UP000198921"/>
    </source>
</evidence>
<dbReference type="Proteomes" id="UP000198921">
    <property type="component" value="Unassembled WGS sequence"/>
</dbReference>
<gene>
    <name evidence="3" type="ORF">SAMN05660209_03497</name>
</gene>
<protein>
    <recommendedName>
        <fullName evidence="2">HipA-like kinase domain-containing protein</fullName>
    </recommendedName>
</protein>
<organism evidence="3 4">
    <name type="scientific">Geodermatophilus africanus</name>
    <dbReference type="NCBI Taxonomy" id="1137993"/>
    <lineage>
        <taxon>Bacteria</taxon>
        <taxon>Bacillati</taxon>
        <taxon>Actinomycetota</taxon>
        <taxon>Actinomycetes</taxon>
        <taxon>Geodermatophilales</taxon>
        <taxon>Geodermatophilaceae</taxon>
        <taxon>Geodermatophilus</taxon>
    </lineage>
</organism>
<accession>A0A1H3M228</accession>
<feature type="domain" description="HipA-like kinase" evidence="2">
    <location>
        <begin position="30"/>
        <end position="235"/>
    </location>
</feature>
<evidence type="ECO:0000313" key="3">
    <source>
        <dbReference type="EMBL" id="SDY70095.1"/>
    </source>
</evidence>
<dbReference type="STRING" id="1137993.SAMN05660209_03497"/>
<dbReference type="AlphaFoldDB" id="A0A1H3M228"/>
<evidence type="ECO:0000256" key="1">
    <source>
        <dbReference type="SAM" id="MobiDB-lite"/>
    </source>
</evidence>
<name>A0A1H3M228_9ACTN</name>
<reference evidence="4" key="1">
    <citation type="submission" date="2016-10" db="EMBL/GenBank/DDBJ databases">
        <authorList>
            <person name="Varghese N."/>
            <person name="Submissions S."/>
        </authorList>
    </citation>
    <scope>NUCLEOTIDE SEQUENCE [LARGE SCALE GENOMIC DNA]</scope>
    <source>
        <strain evidence="4">DSM 45422</strain>
    </source>
</reference>